<sequence length="184" mass="21806">MVHKSVDKTNYVLRREALLSRIIDGINSFEDLIVTDKFTIREKYKLKLAYLYLALILGLFVNFTFFDYQFIISILTGILSTILCVGAVFHYLNSKYNYAQFDFLNKKIVYRSRFFDKEKELVVNQDSDIKFNIEQIGSGSPRFFNMQLRINNQLILDSGSEYESNCEDLKKVLLKFFREFYEIK</sequence>
<feature type="transmembrane region" description="Helical" evidence="1">
    <location>
        <begin position="48"/>
        <end position="65"/>
    </location>
</feature>
<protein>
    <submittedName>
        <fullName evidence="2">Uncharacterized protein</fullName>
    </submittedName>
</protein>
<dbReference type="AlphaFoldDB" id="A0A4Q4KR93"/>
<keyword evidence="1" id="KW-0812">Transmembrane</keyword>
<evidence type="ECO:0000313" key="2">
    <source>
        <dbReference type="EMBL" id="RYM34519.1"/>
    </source>
</evidence>
<keyword evidence="1" id="KW-1133">Transmembrane helix</keyword>
<feature type="transmembrane region" description="Helical" evidence="1">
    <location>
        <begin position="71"/>
        <end position="92"/>
    </location>
</feature>
<name>A0A4Q4KR93_9FLAO</name>
<reference evidence="2 3" key="1">
    <citation type="submission" date="2019-02" db="EMBL/GenBank/DDBJ databases">
        <title>Genome sequence of the sea-ice species Brumimicrobium glaciale.</title>
        <authorList>
            <person name="Bowman J.P."/>
        </authorList>
    </citation>
    <scope>NUCLEOTIDE SEQUENCE [LARGE SCALE GENOMIC DNA]</scope>
    <source>
        <strain evidence="2 3">IC156</strain>
    </source>
</reference>
<dbReference type="Proteomes" id="UP000293952">
    <property type="component" value="Unassembled WGS sequence"/>
</dbReference>
<accession>A0A4Q4KR93</accession>
<keyword evidence="3" id="KW-1185">Reference proteome</keyword>
<proteinExistence type="predicted"/>
<dbReference type="RefSeq" id="WP_130092528.1">
    <property type="nucleotide sequence ID" value="NZ_SETE01000002.1"/>
</dbReference>
<gene>
    <name evidence="2" type="ORF">ERX46_03855</name>
</gene>
<keyword evidence="1" id="KW-0472">Membrane</keyword>
<evidence type="ECO:0000256" key="1">
    <source>
        <dbReference type="SAM" id="Phobius"/>
    </source>
</evidence>
<dbReference type="EMBL" id="SETE01000002">
    <property type="protein sequence ID" value="RYM34519.1"/>
    <property type="molecule type" value="Genomic_DNA"/>
</dbReference>
<evidence type="ECO:0000313" key="3">
    <source>
        <dbReference type="Proteomes" id="UP000293952"/>
    </source>
</evidence>
<comment type="caution">
    <text evidence="2">The sequence shown here is derived from an EMBL/GenBank/DDBJ whole genome shotgun (WGS) entry which is preliminary data.</text>
</comment>
<organism evidence="2 3">
    <name type="scientific">Brumimicrobium glaciale</name>
    <dbReference type="NCBI Taxonomy" id="200475"/>
    <lineage>
        <taxon>Bacteria</taxon>
        <taxon>Pseudomonadati</taxon>
        <taxon>Bacteroidota</taxon>
        <taxon>Flavobacteriia</taxon>
        <taxon>Flavobacteriales</taxon>
        <taxon>Crocinitomicaceae</taxon>
        <taxon>Brumimicrobium</taxon>
    </lineage>
</organism>